<protein>
    <recommendedName>
        <fullName evidence="1">Reverse transcriptase domain-containing protein</fullName>
    </recommendedName>
</protein>
<evidence type="ECO:0000313" key="3">
    <source>
        <dbReference type="Proteomes" id="UP001314205"/>
    </source>
</evidence>
<sequence>MSHDLAFLGTIDSDFAFAGTSAVDTAAGVLRGRPYGGVALLWRKAVFPYVTIVKCRSVRLAAIKIELSDRCLIVFSVYMPIDKKENLVEFTECLSEMAAIIESHNVETVFMLGDYNAHPGESFDTELLSFCTEQLWTCVDRDLLPSDAYTFVSDAHGSLRWLDNVVVTTAARPTVLSACVLYDTYWSDHLPVLIECNFNAVIPKLPQSNNCINKIIWGERDNDQIDEYYNECNSRLKLIDFPAEFSECCDNMCSNHQHKIMLDRLYERIVCILSEAAVCSYSVRTGRKACESLWDKMRSETSLPEEVILLFQHWYSNQKNNVRWAGSLSEEYRLECGVRQGGLSSPTLFNLYMNRLLDELSSTGIGCHIDGVCVNNISYADDMVLLSPSSAALKKLLTICESYAVAQGFKYNAVKSEFMVFNPDHKRYTNVPVFKLCGIPLKKVEAFKYLGHWITEDLKDNLDIERERRSLSVRCNMLARRFAKCTDEAKITLFKAYCQSFYTCSLWVSFTQRTYNDLRVQYNNAFRVLMGLPRFCSASAMFADAHVDGFAAIMRKRCASHLRRVRDSPNSILRALADRWDSPMFARWIRLHAVK</sequence>
<dbReference type="SUPFAM" id="SSF56219">
    <property type="entry name" value="DNase I-like"/>
    <property type="match status" value="1"/>
</dbReference>
<accession>A0AAV1K7I5</accession>
<comment type="caution">
    <text evidence="2">The sequence shown here is derived from an EMBL/GenBank/DDBJ whole genome shotgun (WGS) entry which is preliminary data.</text>
</comment>
<dbReference type="Proteomes" id="UP001314205">
    <property type="component" value="Unassembled WGS sequence"/>
</dbReference>
<dbReference type="PANTHER" id="PTHR47027:SF20">
    <property type="entry name" value="REVERSE TRANSCRIPTASE-LIKE PROTEIN WITH RNA-DIRECTED DNA POLYMERASE DOMAIN"/>
    <property type="match status" value="1"/>
</dbReference>
<evidence type="ECO:0000259" key="1">
    <source>
        <dbReference type="Pfam" id="PF00078"/>
    </source>
</evidence>
<dbReference type="GO" id="GO:0071897">
    <property type="term" value="P:DNA biosynthetic process"/>
    <property type="evidence" value="ECO:0007669"/>
    <property type="project" value="UniProtKB-ARBA"/>
</dbReference>
<reference evidence="2 3" key="1">
    <citation type="submission" date="2023-11" db="EMBL/GenBank/DDBJ databases">
        <authorList>
            <person name="Hedman E."/>
            <person name="Englund M."/>
            <person name="Stromberg M."/>
            <person name="Nyberg Akerstrom W."/>
            <person name="Nylinder S."/>
            <person name="Jareborg N."/>
            <person name="Kallberg Y."/>
            <person name="Kronander E."/>
        </authorList>
    </citation>
    <scope>NUCLEOTIDE SEQUENCE [LARGE SCALE GENOMIC DNA]</scope>
</reference>
<organism evidence="2 3">
    <name type="scientific">Parnassius mnemosyne</name>
    <name type="common">clouded apollo</name>
    <dbReference type="NCBI Taxonomy" id="213953"/>
    <lineage>
        <taxon>Eukaryota</taxon>
        <taxon>Metazoa</taxon>
        <taxon>Ecdysozoa</taxon>
        <taxon>Arthropoda</taxon>
        <taxon>Hexapoda</taxon>
        <taxon>Insecta</taxon>
        <taxon>Pterygota</taxon>
        <taxon>Neoptera</taxon>
        <taxon>Endopterygota</taxon>
        <taxon>Lepidoptera</taxon>
        <taxon>Glossata</taxon>
        <taxon>Ditrysia</taxon>
        <taxon>Papilionoidea</taxon>
        <taxon>Papilionidae</taxon>
        <taxon>Parnassiinae</taxon>
        <taxon>Parnassini</taxon>
        <taxon>Parnassius</taxon>
        <taxon>Driopa</taxon>
    </lineage>
</organism>
<dbReference type="AlphaFoldDB" id="A0AAV1K7I5"/>
<name>A0AAV1K7I5_9NEOP</name>
<feature type="domain" description="Reverse transcriptase" evidence="1">
    <location>
        <begin position="303"/>
        <end position="454"/>
    </location>
</feature>
<dbReference type="PANTHER" id="PTHR47027">
    <property type="entry name" value="REVERSE TRANSCRIPTASE DOMAIN-CONTAINING PROTEIN"/>
    <property type="match status" value="1"/>
</dbReference>
<evidence type="ECO:0000313" key="2">
    <source>
        <dbReference type="EMBL" id="CAK1577912.1"/>
    </source>
</evidence>
<dbReference type="Pfam" id="PF00078">
    <property type="entry name" value="RVT_1"/>
    <property type="match status" value="1"/>
</dbReference>
<dbReference type="Gene3D" id="3.60.10.10">
    <property type="entry name" value="Endonuclease/exonuclease/phosphatase"/>
    <property type="match status" value="1"/>
</dbReference>
<gene>
    <name evidence="2" type="ORF">PARMNEM_LOCUS74</name>
</gene>
<dbReference type="SUPFAM" id="SSF56672">
    <property type="entry name" value="DNA/RNA polymerases"/>
    <property type="match status" value="1"/>
</dbReference>
<dbReference type="InterPro" id="IPR000477">
    <property type="entry name" value="RT_dom"/>
</dbReference>
<keyword evidence="3" id="KW-1185">Reference proteome</keyword>
<proteinExistence type="predicted"/>
<dbReference type="InterPro" id="IPR043502">
    <property type="entry name" value="DNA/RNA_pol_sf"/>
</dbReference>
<dbReference type="InterPro" id="IPR036691">
    <property type="entry name" value="Endo/exonu/phosph_ase_sf"/>
</dbReference>
<dbReference type="EMBL" id="CAVLGL010000001">
    <property type="protein sequence ID" value="CAK1577912.1"/>
    <property type="molecule type" value="Genomic_DNA"/>
</dbReference>